<dbReference type="EMBL" id="BQNB010013236">
    <property type="protein sequence ID" value="GJT13506.1"/>
    <property type="molecule type" value="Genomic_DNA"/>
</dbReference>
<proteinExistence type="predicted"/>
<keyword evidence="2" id="KW-1185">Reference proteome</keyword>
<name>A0ABQ5BF80_9ASTR</name>
<reference evidence="1" key="2">
    <citation type="submission" date="2022-01" db="EMBL/GenBank/DDBJ databases">
        <authorList>
            <person name="Yamashiro T."/>
            <person name="Shiraishi A."/>
            <person name="Satake H."/>
            <person name="Nakayama K."/>
        </authorList>
    </citation>
    <scope>NUCLEOTIDE SEQUENCE</scope>
</reference>
<protein>
    <submittedName>
        <fullName evidence="1">Uncharacterized protein</fullName>
    </submittedName>
</protein>
<reference evidence="1" key="1">
    <citation type="journal article" date="2022" name="Int. J. Mol. Sci.">
        <title>Draft Genome of Tanacetum Coccineum: Genomic Comparison of Closely Related Tanacetum-Family Plants.</title>
        <authorList>
            <person name="Yamashiro T."/>
            <person name="Shiraishi A."/>
            <person name="Nakayama K."/>
            <person name="Satake H."/>
        </authorList>
    </citation>
    <scope>NUCLEOTIDE SEQUENCE</scope>
</reference>
<gene>
    <name evidence="1" type="ORF">Tco_0860548</name>
</gene>
<sequence>MADDQPMWGNNRAVAPTPGAAIIAVDLEDNLTIKGHHLSMIKDLQFDGRARANRHKHIAEFVKIYGCSDMPILSTRTVRPTHGRNSRFHPKPNESLVDAWLRMKDLLRSCHGHGLGRGTIIQIFYHGLDEAMQAILDARGIFLHKTPNDAQPIAREIACALKPLSKDMKSKPIRKTVAFTKSSNDSKLMENMEALTTKIDSQFKDIKE</sequence>
<dbReference type="Proteomes" id="UP001151760">
    <property type="component" value="Unassembled WGS sequence"/>
</dbReference>
<evidence type="ECO:0000313" key="1">
    <source>
        <dbReference type="EMBL" id="GJT13506.1"/>
    </source>
</evidence>
<comment type="caution">
    <text evidence="1">The sequence shown here is derived from an EMBL/GenBank/DDBJ whole genome shotgun (WGS) entry which is preliminary data.</text>
</comment>
<organism evidence="1 2">
    <name type="scientific">Tanacetum coccineum</name>
    <dbReference type="NCBI Taxonomy" id="301880"/>
    <lineage>
        <taxon>Eukaryota</taxon>
        <taxon>Viridiplantae</taxon>
        <taxon>Streptophyta</taxon>
        <taxon>Embryophyta</taxon>
        <taxon>Tracheophyta</taxon>
        <taxon>Spermatophyta</taxon>
        <taxon>Magnoliopsida</taxon>
        <taxon>eudicotyledons</taxon>
        <taxon>Gunneridae</taxon>
        <taxon>Pentapetalae</taxon>
        <taxon>asterids</taxon>
        <taxon>campanulids</taxon>
        <taxon>Asterales</taxon>
        <taxon>Asteraceae</taxon>
        <taxon>Asteroideae</taxon>
        <taxon>Anthemideae</taxon>
        <taxon>Anthemidinae</taxon>
        <taxon>Tanacetum</taxon>
    </lineage>
</organism>
<evidence type="ECO:0000313" key="2">
    <source>
        <dbReference type="Proteomes" id="UP001151760"/>
    </source>
</evidence>
<accession>A0ABQ5BF80</accession>